<keyword evidence="4" id="KW-0408">Iron</keyword>
<keyword evidence="4" id="KW-0410">Iron transport</keyword>
<dbReference type="GO" id="GO:0008324">
    <property type="term" value="F:monoatomic cation transmembrane transporter activity"/>
    <property type="evidence" value="ECO:0007669"/>
    <property type="project" value="InterPro"/>
</dbReference>
<evidence type="ECO:0000256" key="3">
    <source>
        <dbReference type="ARBA" id="ARBA00022448"/>
    </source>
</evidence>
<evidence type="ECO:0000256" key="1">
    <source>
        <dbReference type="ARBA" id="ARBA00004141"/>
    </source>
</evidence>
<evidence type="ECO:0000313" key="13">
    <source>
        <dbReference type="Proteomes" id="UP000053226"/>
    </source>
</evidence>
<dbReference type="Proteomes" id="UP000053226">
    <property type="component" value="Unassembled WGS sequence"/>
</dbReference>
<organism evidence="12 13">
    <name type="scientific">Moellerella wisconsensis ATCC 35017</name>
    <dbReference type="NCBI Taxonomy" id="1354267"/>
    <lineage>
        <taxon>Bacteria</taxon>
        <taxon>Pseudomonadati</taxon>
        <taxon>Pseudomonadota</taxon>
        <taxon>Gammaproteobacteria</taxon>
        <taxon>Enterobacterales</taxon>
        <taxon>Morganellaceae</taxon>
        <taxon>Moellerella</taxon>
    </lineage>
</organism>
<evidence type="ECO:0000259" key="10">
    <source>
        <dbReference type="Pfam" id="PF01545"/>
    </source>
</evidence>
<dbReference type="GO" id="GO:0006826">
    <property type="term" value="P:iron ion transport"/>
    <property type="evidence" value="ECO:0007669"/>
    <property type="project" value="UniProtKB-KW"/>
</dbReference>
<evidence type="ECO:0000259" key="11">
    <source>
        <dbReference type="Pfam" id="PF16916"/>
    </source>
</evidence>
<dbReference type="InterPro" id="IPR027469">
    <property type="entry name" value="Cation_efflux_TMD_sf"/>
</dbReference>
<keyword evidence="13" id="KW-1185">Reference proteome</keyword>
<dbReference type="SUPFAM" id="SSF160240">
    <property type="entry name" value="Cation efflux protein cytoplasmic domain-like"/>
    <property type="match status" value="1"/>
</dbReference>
<dbReference type="SUPFAM" id="SSF161111">
    <property type="entry name" value="Cation efflux protein transmembrane domain-like"/>
    <property type="match status" value="1"/>
</dbReference>
<dbReference type="GO" id="GO:0016020">
    <property type="term" value="C:membrane"/>
    <property type="evidence" value="ECO:0007669"/>
    <property type="project" value="UniProtKB-SubCell"/>
</dbReference>
<gene>
    <name evidence="12" type="ORF">M992_1429</name>
</gene>
<evidence type="ECO:0000256" key="2">
    <source>
        <dbReference type="ARBA" id="ARBA00010212"/>
    </source>
</evidence>
<evidence type="ECO:0000313" key="12">
    <source>
        <dbReference type="EMBL" id="KPD03126.1"/>
    </source>
</evidence>
<evidence type="ECO:0000256" key="7">
    <source>
        <dbReference type="ARBA" id="ARBA00022989"/>
    </source>
</evidence>
<dbReference type="InterPro" id="IPR058533">
    <property type="entry name" value="Cation_efflux_TM"/>
</dbReference>
<dbReference type="InterPro" id="IPR036837">
    <property type="entry name" value="Cation_efflux_CTD_sf"/>
</dbReference>
<comment type="subcellular location">
    <subcellularLocation>
        <location evidence="1">Membrane</location>
        <topology evidence="1">Multi-pass membrane protein</topology>
    </subcellularLocation>
</comment>
<keyword evidence="6" id="KW-0862">Zinc</keyword>
<comment type="similarity">
    <text evidence="2">Belongs to the cation diffusion facilitator (CDF) transporter (TC 2.A.4) family. FieF subfamily.</text>
</comment>
<protein>
    <submittedName>
        <fullName evidence="12">Cobalt-zinc-cadmium resistance protein</fullName>
    </submittedName>
</protein>
<dbReference type="InterPro" id="IPR002524">
    <property type="entry name" value="Cation_efflux"/>
</dbReference>
<keyword evidence="6" id="KW-0406">Ion transport</keyword>
<name>A0A0N0ZBB1_9GAMM</name>
<keyword evidence="3" id="KW-0813">Transport</keyword>
<keyword evidence="7 9" id="KW-1133">Transmembrane helix</keyword>
<evidence type="ECO:0000256" key="6">
    <source>
        <dbReference type="ARBA" id="ARBA00022906"/>
    </source>
</evidence>
<dbReference type="Gene3D" id="3.30.70.1350">
    <property type="entry name" value="Cation efflux protein, cytoplasmic domain"/>
    <property type="match status" value="1"/>
</dbReference>
<feature type="transmembrane region" description="Helical" evidence="9">
    <location>
        <begin position="55"/>
        <end position="76"/>
    </location>
</feature>
<dbReference type="NCBIfam" id="TIGR01297">
    <property type="entry name" value="CDF"/>
    <property type="match status" value="1"/>
</dbReference>
<comment type="caution">
    <text evidence="12">The sequence shown here is derived from an EMBL/GenBank/DDBJ whole genome shotgun (WGS) entry which is preliminary data.</text>
</comment>
<dbReference type="EMBL" id="LGAA01000015">
    <property type="protein sequence ID" value="KPD03126.1"/>
    <property type="molecule type" value="Genomic_DNA"/>
</dbReference>
<dbReference type="FunFam" id="1.20.1510.10:FF:000006">
    <property type="entry name" value="Divalent cation efflux transporter"/>
    <property type="match status" value="1"/>
</dbReference>
<dbReference type="RefSeq" id="WP_053907928.1">
    <property type="nucleotide sequence ID" value="NZ_CAWMUS010000015.1"/>
</dbReference>
<dbReference type="PANTHER" id="PTHR43840">
    <property type="entry name" value="MITOCHONDRIAL METAL TRANSPORTER 1-RELATED"/>
    <property type="match status" value="1"/>
</dbReference>
<feature type="transmembrane region" description="Helical" evidence="9">
    <location>
        <begin position="97"/>
        <end position="118"/>
    </location>
</feature>
<dbReference type="GO" id="GO:0006829">
    <property type="term" value="P:zinc ion transport"/>
    <property type="evidence" value="ECO:0007669"/>
    <property type="project" value="UniProtKB-KW"/>
</dbReference>
<sequence>MHKHNTSNELVKDNASLQTEKFQAAKKSTLVSIAVNLVLSLWQIIIGIFSHSQGLIADGIHTLSDLVADFVVLIANKKSHKKPDEDHPYGHFRYENGASLILGIILSIVGIGMIWSAVQKIIAPELIPEVHSIALVAALSALIAKETLFRYMLNVAKKVNSSMLVANAWHARSDAASSLVVAIGIIGSLCGFKIFDPIAALIVGTFVGRMGYTFTYQSMQDLMDKGANEETLVEIRQILEETSEIKGFHDLKTRKSGDYYLVDVHLEVDGTLSIQCGHDIAVNVRDRLLEHPQILNVMTHLDPYDENCKH</sequence>
<dbReference type="InterPro" id="IPR027470">
    <property type="entry name" value="Cation_efflux_CTD"/>
</dbReference>
<evidence type="ECO:0000256" key="5">
    <source>
        <dbReference type="ARBA" id="ARBA00022692"/>
    </source>
</evidence>
<keyword evidence="5 9" id="KW-0812">Transmembrane</keyword>
<feature type="domain" description="Cation efflux protein transmembrane" evidence="10">
    <location>
        <begin position="30"/>
        <end position="223"/>
    </location>
</feature>
<evidence type="ECO:0000256" key="4">
    <source>
        <dbReference type="ARBA" id="ARBA00022496"/>
    </source>
</evidence>
<dbReference type="AlphaFoldDB" id="A0A0N0ZBB1"/>
<feature type="transmembrane region" description="Helical" evidence="9">
    <location>
        <begin position="174"/>
        <end position="192"/>
    </location>
</feature>
<dbReference type="PANTHER" id="PTHR43840:SF15">
    <property type="entry name" value="MITOCHONDRIAL METAL TRANSPORTER 1-RELATED"/>
    <property type="match status" value="1"/>
</dbReference>
<feature type="transmembrane region" description="Helical" evidence="9">
    <location>
        <begin position="130"/>
        <end position="153"/>
    </location>
</feature>
<feature type="transmembrane region" description="Helical" evidence="9">
    <location>
        <begin position="30"/>
        <end position="49"/>
    </location>
</feature>
<proteinExistence type="inferred from homology"/>
<dbReference type="Pfam" id="PF16916">
    <property type="entry name" value="ZT_dimer"/>
    <property type="match status" value="1"/>
</dbReference>
<dbReference type="Gene3D" id="1.20.1510.10">
    <property type="entry name" value="Cation efflux protein transmembrane domain"/>
    <property type="match status" value="1"/>
</dbReference>
<dbReference type="InterPro" id="IPR050291">
    <property type="entry name" value="CDF_Transporter"/>
</dbReference>
<feature type="domain" description="Cation efflux protein cytoplasmic" evidence="11">
    <location>
        <begin position="228"/>
        <end position="304"/>
    </location>
</feature>
<evidence type="ECO:0000256" key="8">
    <source>
        <dbReference type="ARBA" id="ARBA00023136"/>
    </source>
</evidence>
<dbReference type="OrthoDB" id="9806522at2"/>
<accession>A0A0N0ZBB1</accession>
<keyword evidence="8 9" id="KW-0472">Membrane</keyword>
<keyword evidence="6" id="KW-0864">Zinc transport</keyword>
<dbReference type="Pfam" id="PF01545">
    <property type="entry name" value="Cation_efflux"/>
    <property type="match status" value="1"/>
</dbReference>
<evidence type="ECO:0000256" key="9">
    <source>
        <dbReference type="SAM" id="Phobius"/>
    </source>
</evidence>
<reference evidence="12 13" key="1">
    <citation type="submission" date="2015-07" db="EMBL/GenBank/DDBJ databases">
        <title>ATOL: Assembling a taxonomically balanced genome-scale reconstruction of the evolutionary history of the Enterobacteriaceae.</title>
        <authorList>
            <person name="Plunkett G.III."/>
            <person name="Neeno-Eckwall E.C."/>
            <person name="Glasner J.D."/>
            <person name="Perna N.T."/>
        </authorList>
    </citation>
    <scope>NUCLEOTIDE SEQUENCE [LARGE SCALE GENOMIC DNA]</scope>
    <source>
        <strain evidence="12 13">ATCC 35017</strain>
    </source>
</reference>